<dbReference type="VEuPathDB" id="TriTrypDB:ADEAN_000233400"/>
<feature type="compositionally biased region" description="Basic residues" evidence="1">
    <location>
        <begin position="150"/>
        <end position="160"/>
    </location>
</feature>
<feature type="domain" description="REH2 DRSM" evidence="2">
    <location>
        <begin position="17"/>
        <end position="143"/>
    </location>
</feature>
<sequence length="410" mass="45902">MVDAIASGTELMGEAVFSPRKLDRDAQKRVGQYLNDLGRRFEDVFTLSNSEGSTSHKDTFTCAAALPLPAQFGQRMAVGVAPSMTEAMQLAAMHAELILDTLGVRLFQSDEKQEMHARNCAKVGRFAPLPKEGTSVPPDTPSPPPLKMHASQKRKVKRLSPIKEAVKKEENDDDEEVDTEAGVEETPAVPAVPEVRHVSVSESEVDTLCKNRVSYYLARQKKKQPDSFTDEVCFEVTMGKGMVLHRCILSIPLPDKTVREAEGFANTKKDAEVMAWMHAERVLDTLNIPLFDNLPGLQRYHSERVRKLGRSAPAIIQAKQKTITEDPLYPLHLEYSPTTAALPKPVCPSPNDAEDDAKWDKYVQDCIEYIQYKKYVDSNLFFDIERVPRTGDRVIDAHCSKRKAHLPSRT</sequence>
<dbReference type="Proteomes" id="UP000515908">
    <property type="component" value="Chromosome 04"/>
</dbReference>
<reference evidence="3 4" key="1">
    <citation type="submission" date="2020-08" db="EMBL/GenBank/DDBJ databases">
        <authorList>
            <person name="Newling K."/>
            <person name="Davey J."/>
            <person name="Forrester S."/>
        </authorList>
    </citation>
    <scope>NUCLEOTIDE SEQUENCE [LARGE SCALE GENOMIC DNA]</scope>
    <source>
        <strain evidence="4">Crithidia deanei Carvalho (ATCC PRA-265)</strain>
    </source>
</reference>
<gene>
    <name evidence="3" type="ORF">ADEAN_000233400</name>
</gene>
<proteinExistence type="predicted"/>
<feature type="region of interest" description="Disordered" evidence="1">
    <location>
        <begin position="128"/>
        <end position="185"/>
    </location>
</feature>
<evidence type="ECO:0000313" key="3">
    <source>
        <dbReference type="EMBL" id="CAD2214881.1"/>
    </source>
</evidence>
<dbReference type="Pfam" id="PF26536">
    <property type="entry name" value="DSRM_REH2"/>
    <property type="match status" value="2"/>
</dbReference>
<name>A0A7G2C763_9TRYP</name>
<evidence type="ECO:0000259" key="2">
    <source>
        <dbReference type="Pfam" id="PF26536"/>
    </source>
</evidence>
<feature type="compositionally biased region" description="Acidic residues" evidence="1">
    <location>
        <begin position="171"/>
        <end position="183"/>
    </location>
</feature>
<evidence type="ECO:0000256" key="1">
    <source>
        <dbReference type="SAM" id="MobiDB-lite"/>
    </source>
</evidence>
<feature type="domain" description="REH2 DRSM" evidence="2">
    <location>
        <begin position="201"/>
        <end position="323"/>
    </location>
</feature>
<dbReference type="AlphaFoldDB" id="A0A7G2C763"/>
<protein>
    <recommendedName>
        <fullName evidence="2">REH2 DRSM domain-containing protein</fullName>
    </recommendedName>
</protein>
<keyword evidence="4" id="KW-1185">Reference proteome</keyword>
<dbReference type="PANTHER" id="PTHR42260">
    <property type="entry name" value="DRBM DOMAIN-CONTAINING PROTEIN-RELATED"/>
    <property type="match status" value="1"/>
</dbReference>
<dbReference type="InterPro" id="IPR058737">
    <property type="entry name" value="DSRM_REH2"/>
</dbReference>
<dbReference type="EMBL" id="LR877148">
    <property type="protein sequence ID" value="CAD2214881.1"/>
    <property type="molecule type" value="Genomic_DNA"/>
</dbReference>
<accession>A0A7G2C763</accession>
<organism evidence="3 4">
    <name type="scientific">Angomonas deanei</name>
    <dbReference type="NCBI Taxonomy" id="59799"/>
    <lineage>
        <taxon>Eukaryota</taxon>
        <taxon>Discoba</taxon>
        <taxon>Euglenozoa</taxon>
        <taxon>Kinetoplastea</taxon>
        <taxon>Metakinetoplastina</taxon>
        <taxon>Trypanosomatida</taxon>
        <taxon>Trypanosomatidae</taxon>
        <taxon>Strigomonadinae</taxon>
        <taxon>Angomonas</taxon>
    </lineage>
</organism>
<dbReference type="PANTHER" id="PTHR42260:SF2">
    <property type="entry name" value="DRBM DOMAIN-CONTAINING PROTEIN"/>
    <property type="match status" value="1"/>
</dbReference>
<evidence type="ECO:0000313" key="4">
    <source>
        <dbReference type="Proteomes" id="UP000515908"/>
    </source>
</evidence>